<keyword evidence="4" id="KW-0614">Plasmid</keyword>
<feature type="domain" description="N-terminal" evidence="3">
    <location>
        <begin position="35"/>
        <end position="116"/>
    </location>
</feature>
<dbReference type="InterPro" id="IPR013610">
    <property type="entry name" value="ArdC_N"/>
</dbReference>
<accession>A0A650GTC7</accession>
<feature type="region of interest" description="Disordered" evidence="1">
    <location>
        <begin position="102"/>
        <end position="124"/>
    </location>
</feature>
<dbReference type="InterPro" id="IPR010359">
    <property type="entry name" value="IrrE_HExxH"/>
</dbReference>
<dbReference type="EMBL" id="CP046475">
    <property type="protein sequence ID" value="QGX08820.1"/>
    <property type="molecule type" value="Genomic_DNA"/>
</dbReference>
<dbReference type="Pfam" id="PF06114">
    <property type="entry name" value="Peptidase_M78"/>
    <property type="match status" value="1"/>
</dbReference>
<dbReference type="GeneID" id="59163546"/>
<name>A0A650GTC7_9MICO</name>
<dbReference type="GO" id="GO:0003697">
    <property type="term" value="F:single-stranded DNA binding"/>
    <property type="evidence" value="ECO:0007669"/>
    <property type="project" value="InterPro"/>
</dbReference>
<evidence type="ECO:0000313" key="4">
    <source>
        <dbReference type="EMBL" id="QGX08820.1"/>
    </source>
</evidence>
<evidence type="ECO:0000256" key="1">
    <source>
        <dbReference type="SAM" id="MobiDB-lite"/>
    </source>
</evidence>
<dbReference type="AlphaFoldDB" id="A0A650GTC7"/>
<evidence type="ECO:0000313" key="5">
    <source>
        <dbReference type="Proteomes" id="UP000271708"/>
    </source>
</evidence>
<reference evidence="4 5" key="1">
    <citation type="submission" date="2019-11" db="EMBL/GenBank/DDBJ databases">
        <title>Complete Genome Sequence of Janibacter melonis M714.</title>
        <authorList>
            <person name="Zhao Q."/>
        </authorList>
    </citation>
    <scope>NUCLEOTIDE SEQUENCE [LARGE SCALE GENOMIC DNA]</scope>
    <source>
        <strain evidence="4 5">M714</strain>
        <plasmid evidence="4 5">unnamed</plasmid>
    </source>
</reference>
<dbReference type="Pfam" id="PF08401">
    <property type="entry name" value="ArdcN"/>
    <property type="match status" value="1"/>
</dbReference>
<dbReference type="Proteomes" id="UP000271708">
    <property type="component" value="Plasmid unnamed"/>
</dbReference>
<evidence type="ECO:0000259" key="3">
    <source>
        <dbReference type="Pfam" id="PF08401"/>
    </source>
</evidence>
<geneLocation type="plasmid" evidence="4">
    <name>unnamed</name>
</geneLocation>
<dbReference type="RefSeq" id="WP_123093638.1">
    <property type="nucleotide sequence ID" value="NZ_CP046475.1"/>
</dbReference>
<evidence type="ECO:0000259" key="2">
    <source>
        <dbReference type="Pfam" id="PF06114"/>
    </source>
</evidence>
<proteinExistence type="predicted"/>
<organism evidence="4 5">
    <name type="scientific">Janibacter melonis</name>
    <dbReference type="NCBI Taxonomy" id="262209"/>
    <lineage>
        <taxon>Bacteria</taxon>
        <taxon>Bacillati</taxon>
        <taxon>Actinomycetota</taxon>
        <taxon>Actinomycetes</taxon>
        <taxon>Micrococcales</taxon>
        <taxon>Intrasporangiaceae</taxon>
        <taxon>Janibacter</taxon>
    </lineage>
</organism>
<feature type="domain" description="IrrE N-terminal-like" evidence="2">
    <location>
        <begin position="202"/>
        <end position="254"/>
    </location>
</feature>
<protein>
    <submittedName>
        <fullName evidence="4">ImmA/IrrE family metallo-endopeptidase</fullName>
    </submittedName>
</protein>
<dbReference type="KEGG" id="jme:EEW87_17600"/>
<sequence length="316" mass="33934">MTATKRTSKARTAESKREEMEALHQQLADGVEALRGSQQWARYLAFCASFHHYSFSNLVLIWMQRPEATQVAGYRAWQAKGRQVRKGERGVRILGTGTVKVSAQDDDEASTGDNAAQDGPQAPAGKRRVFFPVSVFDIAQTDVMEGHGDTSTVTHTLAGEDVHGILGRVVAYLTATGVVVDFQEISNGANGYTSPAGQDGEPVRVVIEARNSPAQQAKTALHEAAHIALGHLEDGVEEYLSHRGRCEVEAESVAYVLAGLLGLDSSAYSTGYVATWAERADSDVVKSTASRVLAAVHTLSQALDGEDEQDEQHAAA</sequence>
<gene>
    <name evidence="4" type="ORF">EEW87_17600</name>
</gene>